<evidence type="ECO:0000313" key="3">
    <source>
        <dbReference type="Proteomes" id="UP000195442"/>
    </source>
</evidence>
<accession>A0A1R4GYS0</accession>
<dbReference type="InterPro" id="IPR047814">
    <property type="entry name" value="TfpX/TfpZ-like"/>
</dbReference>
<evidence type="ECO:0008006" key="4">
    <source>
        <dbReference type="Google" id="ProtNLM"/>
    </source>
</evidence>
<proteinExistence type="predicted"/>
<dbReference type="EMBL" id="FUKJ01000005">
    <property type="protein sequence ID" value="SJM89105.1"/>
    <property type="molecule type" value="Genomic_DNA"/>
</dbReference>
<dbReference type="AlphaFoldDB" id="A0A1R4GYS0"/>
<keyword evidence="1" id="KW-0472">Membrane</keyword>
<keyword evidence="1" id="KW-1133">Transmembrane helix</keyword>
<sequence length="272" mass="30291">MPTYSNKTPLKPFLSLKMKNRLSAFLIHLLLSGVVAAIAVILVFWIWYPMPLHSAVGVTEIFLILLSVDIVIGPMLTFVVYKPDKPSLKFDLTVIALLQLFALGYGINTVFQGRPAFVVFSKDRFEIARASDIDPDSARKALQSGNQTAQTSWTSPRWVAAVASLDPKRDQEILFSAVQGGPDWPLLPELFVPLTQVKEQVLKKARPLQELQQISSKNTGLNAETQDFASLQDWQDKAVKWLPLRGKVKDMVVLVDAKSAAVIKVIDINPWP</sequence>
<feature type="transmembrane region" description="Helical" evidence="1">
    <location>
        <begin position="21"/>
        <end position="48"/>
    </location>
</feature>
<gene>
    <name evidence="2" type="ORF">CRENPOLYSF2_1020016</name>
</gene>
<name>A0A1R4GYS0_9GAMM</name>
<keyword evidence="1" id="KW-0812">Transmembrane</keyword>
<evidence type="ECO:0000313" key="2">
    <source>
        <dbReference type="EMBL" id="SJM89105.1"/>
    </source>
</evidence>
<keyword evidence="3" id="KW-1185">Reference proteome</keyword>
<organism evidence="2 3">
    <name type="scientific">Crenothrix polyspora</name>
    <dbReference type="NCBI Taxonomy" id="360316"/>
    <lineage>
        <taxon>Bacteria</taxon>
        <taxon>Pseudomonadati</taxon>
        <taxon>Pseudomonadota</taxon>
        <taxon>Gammaproteobacteria</taxon>
        <taxon>Methylococcales</taxon>
        <taxon>Crenotrichaceae</taxon>
        <taxon>Crenothrix</taxon>
    </lineage>
</organism>
<feature type="transmembrane region" description="Helical" evidence="1">
    <location>
        <begin position="88"/>
        <end position="107"/>
    </location>
</feature>
<evidence type="ECO:0000256" key="1">
    <source>
        <dbReference type="SAM" id="Phobius"/>
    </source>
</evidence>
<dbReference type="NCBIfam" id="NF041437">
    <property type="entry name" value="TfpZ"/>
    <property type="match status" value="1"/>
</dbReference>
<dbReference type="Proteomes" id="UP000195442">
    <property type="component" value="Unassembled WGS sequence"/>
</dbReference>
<feature type="transmembrane region" description="Helical" evidence="1">
    <location>
        <begin position="60"/>
        <end position="81"/>
    </location>
</feature>
<reference evidence="3" key="1">
    <citation type="submission" date="2017-02" db="EMBL/GenBank/DDBJ databases">
        <authorList>
            <person name="Daims H."/>
        </authorList>
    </citation>
    <scope>NUCLEOTIDE SEQUENCE [LARGE SCALE GENOMIC DNA]</scope>
</reference>
<protein>
    <recommendedName>
        <fullName evidence="4">Type IV pilin accessory protein</fullName>
    </recommendedName>
</protein>